<name>A0AA36CUD7_9BILA</name>
<comment type="caution">
    <text evidence="4">The sequence shown here is derived from an EMBL/GenBank/DDBJ whole genome shotgun (WGS) entry which is preliminary data.</text>
</comment>
<evidence type="ECO:0000256" key="1">
    <source>
        <dbReference type="ARBA" id="ARBA00022737"/>
    </source>
</evidence>
<feature type="coiled-coil region" evidence="2">
    <location>
        <begin position="214"/>
        <end position="283"/>
    </location>
</feature>
<dbReference type="Proteomes" id="UP001177023">
    <property type="component" value="Unassembled WGS sequence"/>
</dbReference>
<evidence type="ECO:0000256" key="2">
    <source>
        <dbReference type="SAM" id="Coils"/>
    </source>
</evidence>
<dbReference type="EMBL" id="CATQJA010002639">
    <property type="protein sequence ID" value="CAJ0575456.1"/>
    <property type="molecule type" value="Genomic_DNA"/>
</dbReference>
<feature type="coiled-coil region" evidence="2">
    <location>
        <begin position="370"/>
        <end position="397"/>
    </location>
</feature>
<dbReference type="Gene3D" id="1.20.58.60">
    <property type="match status" value="2"/>
</dbReference>
<keyword evidence="2" id="KW-0175">Coiled coil</keyword>
<gene>
    <name evidence="4" type="ORF">MSPICULIGERA_LOCUS13766</name>
</gene>
<evidence type="ECO:0000313" key="5">
    <source>
        <dbReference type="Proteomes" id="UP001177023"/>
    </source>
</evidence>
<dbReference type="GO" id="GO:0032266">
    <property type="term" value="F:phosphatidylinositol-3-phosphate binding"/>
    <property type="evidence" value="ECO:0007669"/>
    <property type="project" value="TreeGrafter"/>
</dbReference>
<dbReference type="GO" id="GO:0043325">
    <property type="term" value="F:phosphatidylinositol-3,4-bisphosphate binding"/>
    <property type="evidence" value="ECO:0007669"/>
    <property type="project" value="TreeGrafter"/>
</dbReference>
<evidence type="ECO:0000313" key="4">
    <source>
        <dbReference type="EMBL" id="CAJ0575456.1"/>
    </source>
</evidence>
<dbReference type="AlphaFoldDB" id="A0AA36CUD7"/>
<keyword evidence="5" id="KW-1185">Reference proteome</keyword>
<dbReference type="PANTHER" id="PTHR46607">
    <property type="entry name" value="SEC14 DOMAIN AND SPECTRIN REPEAT-CONTAINING PROTEIN 1"/>
    <property type="match status" value="1"/>
</dbReference>
<keyword evidence="1" id="KW-0677">Repeat</keyword>
<sequence length="578" mass="65210">MDVSRQRARIESQLAALPGCTDRLGSPLILISPHAHASTAVTANKAASTSCLVASSGLYDDLVAVLGYFSQIPPPEALSEKGGLCVLIDGRKTPSRAVRTVLRACQQALYRKVRLAIILQPERFLDQQKINLDLLVETHQFKTILTSVHKLSRWVDVTQLPASFGGPFPYEPLRWCDMREHFEFAEAALRARLAELEAGGKPLEDDELAVVARRPEVEAEAQKKEEEEQEKKRLLEEHAQGVNSLLDWLEGPGEKWVQSLHEIGESRDEARQLVREHEQLSTKSQEVCQQAEELGELAQRLTATAPEHAITLQKIRDILLATSQIFAGRVKRQAEMAGRSEKFHEQMSEFSRKTDSLLESLCTDPHCTDLAGAEAERKQLEEKVEQMEGIYESVMDMGAVFAEDLATPDKNTKIGPRNYAAGVHHVRESMAAARHRRKRCLDLVDVRRLKLEQIIRLSTCERDANQAIAWVEELHDTLRRDYNQVGCDEEELRVLKKDREQLEDTARSTYNYGKELCQVALVLRRSLRMDAIPQKQLADKLEHTWGRLCRALTEHDSRTHICGAFNSACIQVGPTAQN</sequence>
<dbReference type="GO" id="GO:0010314">
    <property type="term" value="F:phosphatidylinositol-5-phosphate binding"/>
    <property type="evidence" value="ECO:0007669"/>
    <property type="project" value="TreeGrafter"/>
</dbReference>
<feature type="non-terminal residue" evidence="4">
    <location>
        <position position="578"/>
    </location>
</feature>
<dbReference type="Pfam" id="PF24915">
    <property type="entry name" value="Spectrin_SESTD1"/>
    <property type="match status" value="1"/>
</dbReference>
<reference evidence="4" key="1">
    <citation type="submission" date="2023-06" db="EMBL/GenBank/DDBJ databases">
        <authorList>
            <person name="Delattre M."/>
        </authorList>
    </citation>
    <scope>NUCLEOTIDE SEQUENCE</scope>
    <source>
        <strain evidence="4">AF72</strain>
    </source>
</reference>
<evidence type="ECO:0000259" key="3">
    <source>
        <dbReference type="Pfam" id="PF24915"/>
    </source>
</evidence>
<dbReference type="GO" id="GO:0080025">
    <property type="term" value="F:phosphatidylinositol-3,5-bisphosphate binding"/>
    <property type="evidence" value="ECO:0007669"/>
    <property type="project" value="TreeGrafter"/>
</dbReference>
<organism evidence="4 5">
    <name type="scientific">Mesorhabditis spiculigera</name>
    <dbReference type="NCBI Taxonomy" id="96644"/>
    <lineage>
        <taxon>Eukaryota</taxon>
        <taxon>Metazoa</taxon>
        <taxon>Ecdysozoa</taxon>
        <taxon>Nematoda</taxon>
        <taxon>Chromadorea</taxon>
        <taxon>Rhabditida</taxon>
        <taxon>Rhabditina</taxon>
        <taxon>Rhabditomorpha</taxon>
        <taxon>Rhabditoidea</taxon>
        <taxon>Rhabditidae</taxon>
        <taxon>Mesorhabditinae</taxon>
        <taxon>Mesorhabditis</taxon>
    </lineage>
</organism>
<dbReference type="PANTHER" id="PTHR46607:SF1">
    <property type="entry name" value="SEC14 DOMAIN AND SPECTRIN REPEAT-CONTAINING PROTEIN 1"/>
    <property type="match status" value="1"/>
</dbReference>
<protein>
    <recommendedName>
        <fullName evidence="3">SESTD1-like spectrin repeats region domain-containing protein</fullName>
    </recommendedName>
</protein>
<feature type="domain" description="SESTD1-like spectrin repeats region" evidence="3">
    <location>
        <begin position="339"/>
        <end position="445"/>
    </location>
</feature>
<dbReference type="InterPro" id="IPR056804">
    <property type="entry name" value="Spectrin_SESTD1"/>
</dbReference>
<accession>A0AA36CUD7</accession>
<dbReference type="GO" id="GO:0070273">
    <property type="term" value="F:phosphatidylinositol-4-phosphate binding"/>
    <property type="evidence" value="ECO:0007669"/>
    <property type="project" value="TreeGrafter"/>
</dbReference>
<dbReference type="GO" id="GO:0005546">
    <property type="term" value="F:phosphatidylinositol-4,5-bisphosphate binding"/>
    <property type="evidence" value="ECO:0007669"/>
    <property type="project" value="TreeGrafter"/>
</dbReference>
<proteinExistence type="predicted"/>
<dbReference type="SUPFAM" id="SSF46966">
    <property type="entry name" value="Spectrin repeat"/>
    <property type="match status" value="2"/>
</dbReference>